<proteinExistence type="predicted"/>
<feature type="domain" description="Transglycosylase SLT" evidence="1">
    <location>
        <begin position="105"/>
        <end position="197"/>
    </location>
</feature>
<accession>A0A3P3XGU4</accession>
<dbReference type="Gene3D" id="1.10.530.10">
    <property type="match status" value="1"/>
</dbReference>
<protein>
    <recommendedName>
        <fullName evidence="1">Transglycosylase SLT domain-containing protein</fullName>
    </recommendedName>
</protein>
<dbReference type="SUPFAM" id="SSF53955">
    <property type="entry name" value="Lysozyme-like"/>
    <property type="match status" value="1"/>
</dbReference>
<reference evidence="2" key="1">
    <citation type="submission" date="2017-02" db="EMBL/GenBank/DDBJ databases">
        <authorList>
            <person name="Regsiter A."/>
            <person name="William W."/>
        </authorList>
    </citation>
    <scope>NUCLEOTIDE SEQUENCE</scope>
    <source>
        <strain evidence="2">Bib</strain>
    </source>
</reference>
<evidence type="ECO:0000259" key="1">
    <source>
        <dbReference type="Pfam" id="PF01464"/>
    </source>
</evidence>
<sequence>MQSEKKSVFLTRKKAARLVIAASFCIASFFLISSSVTLFDSSIFASTKNKNSSIMFAVTLKNNGSYSDPVSRLYINDKTKNQVLKFFSAITNSMPVAKAILDNSIAHNVRPSLAFAVAYVESRYNPKARSVNTSGSLNSGLFQLNSSVFDKISEKQVFDPYHNARIGISHLKEYLILSEDEFTALAAYNAGITRIAEQGIPGVTFKYISEVSIMERKIMDLFVASMALSGNPL</sequence>
<dbReference type="InterPro" id="IPR008258">
    <property type="entry name" value="Transglycosylase_SLT_dom_1"/>
</dbReference>
<organism evidence="2">
    <name type="scientific">uncultured spirochete</name>
    <dbReference type="NCBI Taxonomy" id="156406"/>
    <lineage>
        <taxon>Bacteria</taxon>
        <taxon>Pseudomonadati</taxon>
        <taxon>Spirochaetota</taxon>
        <taxon>Spirochaetia</taxon>
        <taxon>Spirochaetales</taxon>
        <taxon>environmental samples</taxon>
    </lineage>
</organism>
<dbReference type="AlphaFoldDB" id="A0A3P3XGU4"/>
<gene>
    <name evidence="2" type="ORF">SPIROBIBN47_190007</name>
</gene>
<dbReference type="Pfam" id="PF01464">
    <property type="entry name" value="SLT"/>
    <property type="match status" value="1"/>
</dbReference>
<dbReference type="EMBL" id="FWDM01000011">
    <property type="protein sequence ID" value="SLM11226.1"/>
    <property type="molecule type" value="Genomic_DNA"/>
</dbReference>
<name>A0A3P3XGU4_9SPIR</name>
<evidence type="ECO:0000313" key="2">
    <source>
        <dbReference type="EMBL" id="SLM11226.1"/>
    </source>
</evidence>
<dbReference type="InterPro" id="IPR023346">
    <property type="entry name" value="Lysozyme-like_dom_sf"/>
</dbReference>